<dbReference type="AlphaFoldDB" id="A0AAW9EDC5"/>
<accession>A0AAW9EDC5</accession>
<dbReference type="Proteomes" id="UP001279012">
    <property type="component" value="Unassembled WGS sequence"/>
</dbReference>
<proteinExistence type="predicted"/>
<dbReference type="EMBL" id="JAWZZT010000375">
    <property type="protein sequence ID" value="MDX7017961.1"/>
    <property type="molecule type" value="Genomic_DNA"/>
</dbReference>
<reference evidence="1" key="1">
    <citation type="submission" date="2023-11" db="EMBL/GenBank/DDBJ databases">
        <title>Detection of rare carbapenemases in Enterobacterales - comparison of two colorimetric and two CIM-based carbapenemase assays.</title>
        <authorList>
            <person name="Schaffarczyk L."/>
            <person name="Noster J."/>
            <person name="Stelzer Y."/>
            <person name="Sattler J."/>
            <person name="Gatermann S."/>
            <person name="Hamprecht A."/>
        </authorList>
    </citation>
    <scope>NUCLEOTIDE SEQUENCE</scope>
    <source>
        <strain evidence="1">CIM-Cont-037</strain>
    </source>
</reference>
<evidence type="ECO:0000313" key="2">
    <source>
        <dbReference type="Proteomes" id="UP001279012"/>
    </source>
</evidence>
<name>A0AAW9EDC5_KLEAE</name>
<feature type="non-terminal residue" evidence="1">
    <location>
        <position position="40"/>
    </location>
</feature>
<sequence length="40" mass="4494">MMDHQPFSGSYLLGDVDFLLQPGKIEMTPVELKEELIQSG</sequence>
<evidence type="ECO:0000313" key="1">
    <source>
        <dbReference type="EMBL" id="MDX7017961.1"/>
    </source>
</evidence>
<gene>
    <name evidence="1" type="ORF">SJ059_26370</name>
</gene>
<comment type="caution">
    <text evidence="1">The sequence shown here is derived from an EMBL/GenBank/DDBJ whole genome shotgun (WGS) entry which is preliminary data.</text>
</comment>
<organism evidence="1 2">
    <name type="scientific">Klebsiella aerogenes</name>
    <name type="common">Enterobacter aerogenes</name>
    <dbReference type="NCBI Taxonomy" id="548"/>
    <lineage>
        <taxon>Bacteria</taxon>
        <taxon>Pseudomonadati</taxon>
        <taxon>Pseudomonadota</taxon>
        <taxon>Gammaproteobacteria</taxon>
        <taxon>Enterobacterales</taxon>
        <taxon>Enterobacteriaceae</taxon>
        <taxon>Klebsiella/Raoultella group</taxon>
        <taxon>Klebsiella</taxon>
    </lineage>
</organism>
<protein>
    <submittedName>
        <fullName evidence="1">Uncharacterized protein</fullName>
    </submittedName>
</protein>